<dbReference type="EMBL" id="MFAZ01000007">
    <property type="protein sequence ID" value="OGD87918.1"/>
    <property type="molecule type" value="Genomic_DNA"/>
</dbReference>
<accession>A0A1F5G7S6</accession>
<comment type="caution">
    <text evidence="2">The sequence shown here is derived from an EMBL/GenBank/DDBJ whole genome shotgun (WGS) entry which is preliminary data.</text>
</comment>
<sequence length="275" mass="28897">MARAERPHLPSFPGIHVRPRDFILATVALSGLAVGGGIAADQSGVFANGSTSGDDEGRNRIVAPLPTAEPTFTLTPFPTETPVPTFTPTAEPTEVPTKAPVVVVPPTQKPVQPTAVPTKEAPKIVEGFNPQMSAEVNDAINALRASNGLNVLRVDSRLMTASQNKVQVLLNVGFPDNINYDPHSVGGGSTAGANSVGYPARYVAEVIYVGQLIRDNSTGVGVVARLSTSPSHLTAMLNKDLKDVGASCWQGYRSYRPYVPQGTTLVVICVASPAY</sequence>
<dbReference type="InterPro" id="IPR014044">
    <property type="entry name" value="CAP_dom"/>
</dbReference>
<gene>
    <name evidence="2" type="ORF">A2870_04005</name>
</gene>
<reference evidence="2 3" key="1">
    <citation type="journal article" date="2016" name="Nat. Commun.">
        <title>Thousands of microbial genomes shed light on interconnected biogeochemical processes in an aquifer system.</title>
        <authorList>
            <person name="Anantharaman K."/>
            <person name="Brown C.T."/>
            <person name="Hug L.A."/>
            <person name="Sharon I."/>
            <person name="Castelle C.J."/>
            <person name="Probst A.J."/>
            <person name="Thomas B.C."/>
            <person name="Singh A."/>
            <person name="Wilkins M.J."/>
            <person name="Karaoz U."/>
            <person name="Brodie E.L."/>
            <person name="Williams K.H."/>
            <person name="Hubbard S.S."/>
            <person name="Banfield J.F."/>
        </authorList>
    </citation>
    <scope>NUCLEOTIDE SEQUENCE [LARGE SCALE GENOMIC DNA]</scope>
</reference>
<dbReference type="Gene3D" id="3.40.33.10">
    <property type="entry name" value="CAP"/>
    <property type="match status" value="1"/>
</dbReference>
<dbReference type="AlphaFoldDB" id="A0A1F5G7S6"/>
<dbReference type="Pfam" id="PF00188">
    <property type="entry name" value="CAP"/>
    <property type="match status" value="1"/>
</dbReference>
<feature type="domain" description="SCP" evidence="1">
    <location>
        <begin position="138"/>
        <end position="255"/>
    </location>
</feature>
<protein>
    <recommendedName>
        <fullName evidence="1">SCP domain-containing protein</fullName>
    </recommendedName>
</protein>
<dbReference type="InterPro" id="IPR035940">
    <property type="entry name" value="CAP_sf"/>
</dbReference>
<name>A0A1F5G7S6_9BACT</name>
<dbReference type="CDD" id="cd05379">
    <property type="entry name" value="CAP_bacterial"/>
    <property type="match status" value="1"/>
</dbReference>
<dbReference type="STRING" id="1797711.A2870_04005"/>
<evidence type="ECO:0000313" key="2">
    <source>
        <dbReference type="EMBL" id="OGD87918.1"/>
    </source>
</evidence>
<dbReference type="SUPFAM" id="SSF55797">
    <property type="entry name" value="PR-1-like"/>
    <property type="match status" value="1"/>
</dbReference>
<evidence type="ECO:0000313" key="3">
    <source>
        <dbReference type="Proteomes" id="UP000179102"/>
    </source>
</evidence>
<evidence type="ECO:0000259" key="1">
    <source>
        <dbReference type="Pfam" id="PF00188"/>
    </source>
</evidence>
<dbReference type="Proteomes" id="UP000179102">
    <property type="component" value="Unassembled WGS sequence"/>
</dbReference>
<proteinExistence type="predicted"/>
<organism evidence="2 3">
    <name type="scientific">Candidatus Curtissbacteria bacterium RIFCSPHIGHO2_01_FULL_41_11</name>
    <dbReference type="NCBI Taxonomy" id="1797711"/>
    <lineage>
        <taxon>Bacteria</taxon>
        <taxon>Candidatus Curtissiibacteriota</taxon>
    </lineage>
</organism>